<dbReference type="AlphaFoldDB" id="A0A3D9I1C0"/>
<dbReference type="OrthoDB" id="9792005at2"/>
<dbReference type="EMBL" id="QRDY01000020">
    <property type="protein sequence ID" value="RED54946.1"/>
    <property type="molecule type" value="Genomic_DNA"/>
</dbReference>
<dbReference type="PANTHER" id="PTHR13812:SF19">
    <property type="entry name" value="KETIMINE REDUCTASE MU-CRYSTALLIN"/>
    <property type="match status" value="1"/>
</dbReference>
<protein>
    <submittedName>
        <fullName evidence="1">Ornithine cyclodeaminase</fullName>
    </submittedName>
</protein>
<organism evidence="1 2">
    <name type="scientific">Cohnella lupini</name>
    <dbReference type="NCBI Taxonomy" id="1294267"/>
    <lineage>
        <taxon>Bacteria</taxon>
        <taxon>Bacillati</taxon>
        <taxon>Bacillota</taxon>
        <taxon>Bacilli</taxon>
        <taxon>Bacillales</taxon>
        <taxon>Paenibacillaceae</taxon>
        <taxon>Cohnella</taxon>
    </lineage>
</organism>
<dbReference type="SUPFAM" id="SSF51735">
    <property type="entry name" value="NAD(P)-binding Rossmann-fold domains"/>
    <property type="match status" value="1"/>
</dbReference>
<reference evidence="1 2" key="1">
    <citation type="submission" date="2018-07" db="EMBL/GenBank/DDBJ databases">
        <title>Genomic Encyclopedia of Type Strains, Phase III (KMG-III): the genomes of soil and plant-associated and newly described type strains.</title>
        <authorList>
            <person name="Whitman W."/>
        </authorList>
    </citation>
    <scope>NUCLEOTIDE SEQUENCE [LARGE SCALE GENOMIC DNA]</scope>
    <source>
        <strain evidence="1 2">CECT 8236</strain>
    </source>
</reference>
<dbReference type="Pfam" id="PF02423">
    <property type="entry name" value="OCD_Mu_crystall"/>
    <property type="match status" value="1"/>
</dbReference>
<gene>
    <name evidence="1" type="ORF">DFP95_12039</name>
</gene>
<proteinExistence type="predicted"/>
<dbReference type="Gene3D" id="3.40.50.720">
    <property type="entry name" value="NAD(P)-binding Rossmann-like Domain"/>
    <property type="match status" value="1"/>
</dbReference>
<dbReference type="InterPro" id="IPR003462">
    <property type="entry name" value="ODC_Mu_crystall"/>
</dbReference>
<dbReference type="PIRSF" id="PIRSF001439">
    <property type="entry name" value="CryM"/>
    <property type="match status" value="1"/>
</dbReference>
<dbReference type="GO" id="GO:0005737">
    <property type="term" value="C:cytoplasm"/>
    <property type="evidence" value="ECO:0007669"/>
    <property type="project" value="TreeGrafter"/>
</dbReference>
<dbReference type="PANTHER" id="PTHR13812">
    <property type="entry name" value="KETIMINE REDUCTASE MU-CRYSTALLIN"/>
    <property type="match status" value="1"/>
</dbReference>
<dbReference type="Proteomes" id="UP000256869">
    <property type="component" value="Unassembled WGS sequence"/>
</dbReference>
<dbReference type="Gene3D" id="3.30.1780.10">
    <property type="entry name" value="ornithine cyclodeaminase, domain 1"/>
    <property type="match status" value="1"/>
</dbReference>
<accession>A0A3D9I1C0</accession>
<keyword evidence="2" id="KW-1185">Reference proteome</keyword>
<evidence type="ECO:0000313" key="1">
    <source>
        <dbReference type="EMBL" id="RED54946.1"/>
    </source>
</evidence>
<dbReference type="RefSeq" id="WP_115995062.1">
    <property type="nucleotide sequence ID" value="NZ_QRDY01000020.1"/>
</dbReference>
<evidence type="ECO:0000313" key="2">
    <source>
        <dbReference type="Proteomes" id="UP000256869"/>
    </source>
</evidence>
<dbReference type="InterPro" id="IPR023401">
    <property type="entry name" value="ODC_N"/>
</dbReference>
<dbReference type="InterPro" id="IPR036291">
    <property type="entry name" value="NAD(P)-bd_dom_sf"/>
</dbReference>
<comment type="caution">
    <text evidence="1">The sequence shown here is derived from an EMBL/GenBank/DDBJ whole genome shotgun (WGS) entry which is preliminary data.</text>
</comment>
<name>A0A3D9I1C0_9BACL</name>
<sequence>MIYLNDGHIRELGIDWSALVAEIESTLDLMGTPEVVQPLKPYLRFGNPRNRIIAMLSYVGGKTDVSGIKWIASFPGNTDLGIPRAHSTIILNDPSTGIPIAVINSAMLSELRTAAVSAVMLGRYLALERKHKYRIGLIGWGPIGRRHMDMVHSLFGDKVESVKLFDLKGIDPVKLVGASKENTKIAGSWQDVYGDSDIFFTCTSSASRYIDRPPLPGSLLMNISLREYMPESVSSVKAIVVDNWHEVCRENTDIEQLRDYAGLAEKDTLSLRDIVYGEALSLLASTEPVFFNPMGMAAFDMTLAAYYWRLAVQSGIGISLEDY</sequence>